<keyword evidence="5" id="KW-0949">S-adenosyl-L-methionine</keyword>
<feature type="domain" description="Post-SET" evidence="8">
    <location>
        <begin position="178"/>
        <end position="194"/>
    </location>
</feature>
<evidence type="ECO:0000256" key="6">
    <source>
        <dbReference type="SAM" id="MobiDB-lite"/>
    </source>
</evidence>
<evidence type="ECO:0000256" key="1">
    <source>
        <dbReference type="ARBA" id="ARBA00004286"/>
    </source>
</evidence>
<dbReference type="Proteomes" id="UP000661077">
    <property type="component" value="Unassembled WGS sequence"/>
</dbReference>
<feature type="compositionally biased region" description="Basic and acidic residues" evidence="6">
    <location>
        <begin position="195"/>
        <end position="206"/>
    </location>
</feature>
<dbReference type="SUPFAM" id="SSF82199">
    <property type="entry name" value="SET domain"/>
    <property type="match status" value="1"/>
</dbReference>
<keyword evidence="10" id="KW-1185">Reference proteome</keyword>
<dbReference type="InterPro" id="IPR046341">
    <property type="entry name" value="SET_dom_sf"/>
</dbReference>
<dbReference type="InterPro" id="IPR003616">
    <property type="entry name" value="Post-SET_dom"/>
</dbReference>
<comment type="subcellular location">
    <subcellularLocation>
        <location evidence="1">Chromosome</location>
    </subcellularLocation>
</comment>
<sequence length="217" mass="24488">MPKQNRRTQSRNKTRAPTKSTRTSQQRGSQKKSVRKAGRPVRRKRAVSLATSPLVEARDSAIHGRGVYAIAPIKKGTRIIEYLGERISHAEADERYEQKGDDDGHTFLFIASNRTVIDAGVNGNDARFINHSCNPNCETVIENSRVFIDAIRNIKPGEELGYDYQLTWESTDDPAELALYACRCGARKCRGTMLDKEPTDKREVEKKKAKAKKKARK</sequence>
<reference evidence="9 10" key="1">
    <citation type="journal article" date="2021" name="Int. J. Syst. Evol. Microbiol.">
        <title>Steroidobacter gossypii sp. nov., isolated from soil of cotton cropping field.</title>
        <authorList>
            <person name="Huang R."/>
            <person name="Yang S."/>
            <person name="Zhen C."/>
            <person name="Liu W."/>
        </authorList>
    </citation>
    <scope>NUCLEOTIDE SEQUENCE [LARGE SCALE GENOMIC DNA]</scope>
    <source>
        <strain evidence="9 10">S1-65</strain>
    </source>
</reference>
<evidence type="ECO:0000256" key="3">
    <source>
        <dbReference type="ARBA" id="ARBA00022603"/>
    </source>
</evidence>
<evidence type="ECO:0000313" key="9">
    <source>
        <dbReference type="EMBL" id="MBM0108448.1"/>
    </source>
</evidence>
<dbReference type="SMART" id="SM00317">
    <property type="entry name" value="SET"/>
    <property type="match status" value="1"/>
</dbReference>
<evidence type="ECO:0000313" key="10">
    <source>
        <dbReference type="Proteomes" id="UP000661077"/>
    </source>
</evidence>
<proteinExistence type="predicted"/>
<feature type="compositionally biased region" description="Basic residues" evidence="6">
    <location>
        <begin position="1"/>
        <end position="16"/>
    </location>
</feature>
<dbReference type="PROSITE" id="PS50280">
    <property type="entry name" value="SET"/>
    <property type="match status" value="1"/>
</dbReference>
<evidence type="ECO:0000259" key="7">
    <source>
        <dbReference type="PROSITE" id="PS50280"/>
    </source>
</evidence>
<keyword evidence="4" id="KW-0808">Transferase</keyword>
<feature type="compositionally biased region" description="Basic residues" evidence="6">
    <location>
        <begin position="29"/>
        <end position="46"/>
    </location>
</feature>
<comment type="caution">
    <text evidence="9">The sequence shown here is derived from an EMBL/GenBank/DDBJ whole genome shotgun (WGS) entry which is preliminary data.</text>
</comment>
<feature type="compositionally biased region" description="Polar residues" evidence="6">
    <location>
        <begin position="17"/>
        <end position="28"/>
    </location>
</feature>
<evidence type="ECO:0000256" key="2">
    <source>
        <dbReference type="ARBA" id="ARBA00022454"/>
    </source>
</evidence>
<evidence type="ECO:0000256" key="4">
    <source>
        <dbReference type="ARBA" id="ARBA00022679"/>
    </source>
</evidence>
<dbReference type="InterPro" id="IPR001214">
    <property type="entry name" value="SET_dom"/>
</dbReference>
<evidence type="ECO:0000259" key="8">
    <source>
        <dbReference type="PROSITE" id="PS50868"/>
    </source>
</evidence>
<feature type="compositionally biased region" description="Basic residues" evidence="6">
    <location>
        <begin position="207"/>
        <end position="217"/>
    </location>
</feature>
<dbReference type="PROSITE" id="PS50868">
    <property type="entry name" value="POST_SET"/>
    <property type="match status" value="1"/>
</dbReference>
<dbReference type="RefSeq" id="WP_203170608.1">
    <property type="nucleotide sequence ID" value="NZ_JAEVLS010000008.1"/>
</dbReference>
<dbReference type="PANTHER" id="PTHR22884">
    <property type="entry name" value="SET DOMAIN PROTEINS"/>
    <property type="match status" value="1"/>
</dbReference>
<name>A0ABS1X5H1_9GAMM</name>
<dbReference type="Pfam" id="PF00856">
    <property type="entry name" value="SET"/>
    <property type="match status" value="1"/>
</dbReference>
<evidence type="ECO:0000256" key="5">
    <source>
        <dbReference type="ARBA" id="ARBA00022691"/>
    </source>
</evidence>
<dbReference type="EMBL" id="JAEVLS010000008">
    <property type="protein sequence ID" value="MBM0108448.1"/>
    <property type="molecule type" value="Genomic_DNA"/>
</dbReference>
<keyword evidence="2" id="KW-0158">Chromosome</keyword>
<organism evidence="9 10">
    <name type="scientific">Steroidobacter gossypii</name>
    <dbReference type="NCBI Taxonomy" id="2805490"/>
    <lineage>
        <taxon>Bacteria</taxon>
        <taxon>Pseudomonadati</taxon>
        <taxon>Pseudomonadota</taxon>
        <taxon>Gammaproteobacteria</taxon>
        <taxon>Steroidobacterales</taxon>
        <taxon>Steroidobacteraceae</taxon>
        <taxon>Steroidobacter</taxon>
    </lineage>
</organism>
<feature type="region of interest" description="Disordered" evidence="6">
    <location>
        <begin position="195"/>
        <end position="217"/>
    </location>
</feature>
<dbReference type="InterPro" id="IPR050777">
    <property type="entry name" value="SET2_Histone-Lys_MeTrsfase"/>
</dbReference>
<protein>
    <submittedName>
        <fullName evidence="9">SET domain-containing protein-lysine N-methyltransferase</fullName>
    </submittedName>
</protein>
<dbReference type="Gene3D" id="2.170.270.10">
    <property type="entry name" value="SET domain"/>
    <property type="match status" value="1"/>
</dbReference>
<feature type="region of interest" description="Disordered" evidence="6">
    <location>
        <begin position="1"/>
        <end position="46"/>
    </location>
</feature>
<gene>
    <name evidence="9" type="ORF">JM946_27265</name>
</gene>
<feature type="domain" description="SET" evidence="7">
    <location>
        <begin position="53"/>
        <end position="165"/>
    </location>
</feature>
<accession>A0ABS1X5H1</accession>
<keyword evidence="3" id="KW-0489">Methyltransferase</keyword>